<name>A0ABU2JF41_9ACTN</name>
<organism evidence="1 2">
    <name type="scientific">Jatrophihabitans lederbergiae</name>
    <dbReference type="NCBI Taxonomy" id="3075547"/>
    <lineage>
        <taxon>Bacteria</taxon>
        <taxon>Bacillati</taxon>
        <taxon>Actinomycetota</taxon>
        <taxon>Actinomycetes</taxon>
        <taxon>Jatrophihabitantales</taxon>
        <taxon>Jatrophihabitantaceae</taxon>
        <taxon>Jatrophihabitans</taxon>
    </lineage>
</organism>
<comment type="caution">
    <text evidence="1">The sequence shown here is derived from an EMBL/GenBank/DDBJ whole genome shotgun (WGS) entry which is preliminary data.</text>
</comment>
<evidence type="ECO:0000313" key="2">
    <source>
        <dbReference type="Proteomes" id="UP001183176"/>
    </source>
</evidence>
<sequence length="51" mass="5200">MKNGGVEVAAGIRQLLEDWADADPSSGFVADALARHGVAGASVALPAEHRD</sequence>
<gene>
    <name evidence="1" type="ORF">RM423_18120</name>
</gene>
<dbReference type="Proteomes" id="UP001183176">
    <property type="component" value="Unassembled WGS sequence"/>
</dbReference>
<proteinExistence type="predicted"/>
<dbReference type="RefSeq" id="WP_311424451.1">
    <property type="nucleotide sequence ID" value="NZ_JAVREH010000034.1"/>
</dbReference>
<dbReference type="EMBL" id="JAVREH010000034">
    <property type="protein sequence ID" value="MDT0263304.1"/>
    <property type="molecule type" value="Genomic_DNA"/>
</dbReference>
<accession>A0ABU2JF41</accession>
<keyword evidence="2" id="KW-1185">Reference proteome</keyword>
<reference evidence="2" key="1">
    <citation type="submission" date="2023-07" db="EMBL/GenBank/DDBJ databases">
        <title>30 novel species of actinomycetes from the DSMZ collection.</title>
        <authorList>
            <person name="Nouioui I."/>
        </authorList>
    </citation>
    <scope>NUCLEOTIDE SEQUENCE [LARGE SCALE GENOMIC DNA]</scope>
    <source>
        <strain evidence="2">DSM 44399</strain>
    </source>
</reference>
<protein>
    <submittedName>
        <fullName evidence="1">Uncharacterized protein</fullName>
    </submittedName>
</protein>
<evidence type="ECO:0000313" key="1">
    <source>
        <dbReference type="EMBL" id="MDT0263304.1"/>
    </source>
</evidence>